<dbReference type="Proteomes" id="UP000612362">
    <property type="component" value="Unassembled WGS sequence"/>
</dbReference>
<sequence>MNWLTMRDEHVIPIPGAKNVRQAQENAGALGWALTTEEFERIDEAARPWLPR</sequence>
<dbReference type="SUPFAM" id="SSF51430">
    <property type="entry name" value="NAD(P)-linked oxidoreductase"/>
    <property type="match status" value="1"/>
</dbReference>
<evidence type="ECO:0000313" key="3">
    <source>
        <dbReference type="Proteomes" id="UP000612362"/>
    </source>
</evidence>
<dbReference type="Gene3D" id="3.20.20.100">
    <property type="entry name" value="NADP-dependent oxidoreductase domain"/>
    <property type="match status" value="1"/>
</dbReference>
<proteinExistence type="predicted"/>
<reference evidence="2" key="1">
    <citation type="submission" date="2020-10" db="EMBL/GenBank/DDBJ databases">
        <title>Taxonomic study of unclassified bacteria belonging to the class Ktedonobacteria.</title>
        <authorList>
            <person name="Yabe S."/>
            <person name="Wang C.M."/>
            <person name="Zheng Y."/>
            <person name="Sakai Y."/>
            <person name="Cavaletti L."/>
            <person name="Monciardini P."/>
            <person name="Donadio S."/>
        </authorList>
    </citation>
    <scope>NUCLEOTIDE SEQUENCE</scope>
    <source>
        <strain evidence="2">SOSP1-1</strain>
    </source>
</reference>
<protein>
    <recommendedName>
        <fullName evidence="1">NADP-dependent oxidoreductase domain-containing protein</fullName>
    </recommendedName>
</protein>
<dbReference type="InterPro" id="IPR036812">
    <property type="entry name" value="NAD(P)_OxRdtase_dom_sf"/>
</dbReference>
<organism evidence="2 3">
    <name type="scientific">Ktedonospora formicarum</name>
    <dbReference type="NCBI Taxonomy" id="2778364"/>
    <lineage>
        <taxon>Bacteria</taxon>
        <taxon>Bacillati</taxon>
        <taxon>Chloroflexota</taxon>
        <taxon>Ktedonobacteria</taxon>
        <taxon>Ktedonobacterales</taxon>
        <taxon>Ktedonobacteraceae</taxon>
        <taxon>Ktedonospora</taxon>
    </lineage>
</organism>
<name>A0A8J3MQA9_9CHLR</name>
<keyword evidence="3" id="KW-1185">Reference proteome</keyword>
<comment type="caution">
    <text evidence="2">The sequence shown here is derived from an EMBL/GenBank/DDBJ whole genome shotgun (WGS) entry which is preliminary data.</text>
</comment>
<evidence type="ECO:0000259" key="1">
    <source>
        <dbReference type="Pfam" id="PF00248"/>
    </source>
</evidence>
<evidence type="ECO:0000313" key="2">
    <source>
        <dbReference type="EMBL" id="GHO42433.1"/>
    </source>
</evidence>
<feature type="domain" description="NADP-dependent oxidoreductase" evidence="1">
    <location>
        <begin position="2"/>
        <end position="46"/>
    </location>
</feature>
<dbReference type="InterPro" id="IPR023210">
    <property type="entry name" value="NADP_OxRdtase_dom"/>
</dbReference>
<gene>
    <name evidence="2" type="ORF">KSX_05960</name>
</gene>
<dbReference type="EMBL" id="BNJF01000001">
    <property type="protein sequence ID" value="GHO42433.1"/>
    <property type="molecule type" value="Genomic_DNA"/>
</dbReference>
<dbReference type="Pfam" id="PF00248">
    <property type="entry name" value="Aldo_ket_red"/>
    <property type="match status" value="1"/>
</dbReference>
<accession>A0A8J3MQA9</accession>
<dbReference type="AlphaFoldDB" id="A0A8J3MQA9"/>